<keyword evidence="1" id="KW-0472">Membrane</keyword>
<dbReference type="Proteomes" id="UP001164929">
    <property type="component" value="Chromosome 13"/>
</dbReference>
<organism evidence="2 3">
    <name type="scientific">Populus alba x Populus x berolinensis</name>
    <dbReference type="NCBI Taxonomy" id="444605"/>
    <lineage>
        <taxon>Eukaryota</taxon>
        <taxon>Viridiplantae</taxon>
        <taxon>Streptophyta</taxon>
        <taxon>Embryophyta</taxon>
        <taxon>Tracheophyta</taxon>
        <taxon>Spermatophyta</taxon>
        <taxon>Magnoliopsida</taxon>
        <taxon>eudicotyledons</taxon>
        <taxon>Gunneridae</taxon>
        <taxon>Pentapetalae</taxon>
        <taxon>rosids</taxon>
        <taxon>fabids</taxon>
        <taxon>Malpighiales</taxon>
        <taxon>Salicaceae</taxon>
        <taxon>Saliceae</taxon>
        <taxon>Populus</taxon>
    </lineage>
</organism>
<sequence length="57" mass="6762">MKRWAERHISHDRVTNMCADSLKCCWKVLLVWLIIMLNLSASKPPFFFNAPIDNDER</sequence>
<keyword evidence="1" id="KW-1133">Transmembrane helix</keyword>
<accession>A0AAD6LZI4</accession>
<gene>
    <name evidence="2" type="ORF">NC653_031728</name>
</gene>
<evidence type="ECO:0000256" key="1">
    <source>
        <dbReference type="SAM" id="Phobius"/>
    </source>
</evidence>
<keyword evidence="3" id="KW-1185">Reference proteome</keyword>
<proteinExistence type="predicted"/>
<name>A0AAD6LZI4_9ROSI</name>
<protein>
    <submittedName>
        <fullName evidence="2">Uncharacterized protein</fullName>
    </submittedName>
</protein>
<evidence type="ECO:0000313" key="3">
    <source>
        <dbReference type="Proteomes" id="UP001164929"/>
    </source>
</evidence>
<feature type="transmembrane region" description="Helical" evidence="1">
    <location>
        <begin position="21"/>
        <end position="41"/>
    </location>
</feature>
<dbReference type="AlphaFoldDB" id="A0AAD6LZI4"/>
<dbReference type="EMBL" id="JAQIZT010000013">
    <property type="protein sequence ID" value="KAJ6975987.1"/>
    <property type="molecule type" value="Genomic_DNA"/>
</dbReference>
<reference evidence="2" key="1">
    <citation type="journal article" date="2023" name="Mol. Ecol. Resour.">
        <title>Chromosome-level genome assembly of a triploid poplar Populus alba 'Berolinensis'.</title>
        <authorList>
            <person name="Chen S."/>
            <person name="Yu Y."/>
            <person name="Wang X."/>
            <person name="Wang S."/>
            <person name="Zhang T."/>
            <person name="Zhou Y."/>
            <person name="He R."/>
            <person name="Meng N."/>
            <person name="Wang Y."/>
            <person name="Liu W."/>
            <person name="Liu Z."/>
            <person name="Liu J."/>
            <person name="Guo Q."/>
            <person name="Huang H."/>
            <person name="Sederoff R.R."/>
            <person name="Wang G."/>
            <person name="Qu G."/>
            <person name="Chen S."/>
        </authorList>
    </citation>
    <scope>NUCLEOTIDE SEQUENCE</scope>
    <source>
        <strain evidence="2">SC-2020</strain>
    </source>
</reference>
<comment type="caution">
    <text evidence="2">The sequence shown here is derived from an EMBL/GenBank/DDBJ whole genome shotgun (WGS) entry which is preliminary data.</text>
</comment>
<keyword evidence="1" id="KW-0812">Transmembrane</keyword>
<evidence type="ECO:0000313" key="2">
    <source>
        <dbReference type="EMBL" id="KAJ6975987.1"/>
    </source>
</evidence>